<evidence type="ECO:0000313" key="2">
    <source>
        <dbReference type="EMBL" id="QFS50883.1"/>
    </source>
</evidence>
<dbReference type="AlphaFoldDB" id="A0A5P8WDI3"/>
<keyword evidence="3" id="KW-1185">Reference proteome</keyword>
<dbReference type="KEGG" id="nsh:GXM_08377"/>
<name>A0A5P8WDI3_9NOSO</name>
<keyword evidence="1" id="KW-1133">Transmembrane helix</keyword>
<keyword evidence="1" id="KW-0472">Membrane</keyword>
<gene>
    <name evidence="2" type="ORF">GXM_08377</name>
</gene>
<reference evidence="2 3" key="1">
    <citation type="submission" date="2019-10" db="EMBL/GenBank/DDBJ databases">
        <title>Genomic and transcriptomic insights into the perfect genentic adaptation of a filamentous nitrogen-fixing cyanobacterium to rice fields.</title>
        <authorList>
            <person name="Chen Z."/>
        </authorList>
    </citation>
    <scope>NUCLEOTIDE SEQUENCE [LARGE SCALE GENOMIC DNA]</scope>
    <source>
        <strain evidence="2">CCNUC1</strain>
    </source>
</reference>
<feature type="transmembrane region" description="Helical" evidence="1">
    <location>
        <begin position="21"/>
        <end position="43"/>
    </location>
</feature>
<dbReference type="EMBL" id="CP045227">
    <property type="protein sequence ID" value="QFS50883.1"/>
    <property type="molecule type" value="Genomic_DNA"/>
</dbReference>
<evidence type="ECO:0000313" key="3">
    <source>
        <dbReference type="Proteomes" id="UP000326678"/>
    </source>
</evidence>
<keyword evidence="1" id="KW-0812">Transmembrane</keyword>
<proteinExistence type="predicted"/>
<protein>
    <submittedName>
        <fullName evidence="2">Uncharacterized protein</fullName>
    </submittedName>
</protein>
<accession>A0A5P8WDI3</accession>
<dbReference type="Proteomes" id="UP000326678">
    <property type="component" value="Chromosome Gxm2"/>
</dbReference>
<organism evidence="2 3">
    <name type="scientific">Nostoc sphaeroides CCNUC1</name>
    <dbReference type="NCBI Taxonomy" id="2653204"/>
    <lineage>
        <taxon>Bacteria</taxon>
        <taxon>Bacillati</taxon>
        <taxon>Cyanobacteriota</taxon>
        <taxon>Cyanophyceae</taxon>
        <taxon>Nostocales</taxon>
        <taxon>Nostocaceae</taxon>
        <taxon>Nostoc</taxon>
    </lineage>
</organism>
<evidence type="ECO:0000256" key="1">
    <source>
        <dbReference type="SAM" id="Phobius"/>
    </source>
</evidence>
<sequence length="44" mass="5009">MVERISSCAMMRMNILKFIPQTFAEVGVFYSLVTYTFASVIALE</sequence>